<evidence type="ECO:0000313" key="2">
    <source>
        <dbReference type="EMBL" id="KAJ7358272.1"/>
    </source>
</evidence>
<name>A0AAD7F055_9AGAR</name>
<keyword evidence="3" id="KW-1185">Reference proteome</keyword>
<dbReference type="EMBL" id="JARIHO010000007">
    <property type="protein sequence ID" value="KAJ7358272.1"/>
    <property type="molecule type" value="Genomic_DNA"/>
</dbReference>
<gene>
    <name evidence="2" type="ORF">DFH08DRAFT_802109</name>
</gene>
<evidence type="ECO:0000256" key="1">
    <source>
        <dbReference type="SAM" id="MobiDB-lite"/>
    </source>
</evidence>
<organism evidence="2 3">
    <name type="scientific">Mycena albidolilacea</name>
    <dbReference type="NCBI Taxonomy" id="1033008"/>
    <lineage>
        <taxon>Eukaryota</taxon>
        <taxon>Fungi</taxon>
        <taxon>Dikarya</taxon>
        <taxon>Basidiomycota</taxon>
        <taxon>Agaricomycotina</taxon>
        <taxon>Agaricomycetes</taxon>
        <taxon>Agaricomycetidae</taxon>
        <taxon>Agaricales</taxon>
        <taxon>Marasmiineae</taxon>
        <taxon>Mycenaceae</taxon>
        <taxon>Mycena</taxon>
    </lineage>
</organism>
<feature type="compositionally biased region" description="Polar residues" evidence="1">
    <location>
        <begin position="114"/>
        <end position="123"/>
    </location>
</feature>
<evidence type="ECO:0000313" key="3">
    <source>
        <dbReference type="Proteomes" id="UP001218218"/>
    </source>
</evidence>
<sequence length="203" mass="21910">MASKNQALSGSSSISVETNAPTKIIKCVTYIHEDSSLAEVIKASFLAVGHNPKSLKFKVVGQELCTTAFSIKYSIPGRSPLKDMQLSMTVHFDELLKEAVKKGSPEVKLEMTEDPSNVSANVPANTNTAANTGKSDDELALGSKTKNSRRKKNLLQKNHYPGSDKRCNLPICFLGNATGQHIQLTPIHLSTWASAILANISKS</sequence>
<dbReference type="Proteomes" id="UP001218218">
    <property type="component" value="Unassembled WGS sequence"/>
</dbReference>
<protein>
    <submittedName>
        <fullName evidence="2">Uncharacterized protein</fullName>
    </submittedName>
</protein>
<proteinExistence type="predicted"/>
<accession>A0AAD7F055</accession>
<dbReference type="AlphaFoldDB" id="A0AAD7F055"/>
<comment type="caution">
    <text evidence="2">The sequence shown here is derived from an EMBL/GenBank/DDBJ whole genome shotgun (WGS) entry which is preliminary data.</text>
</comment>
<reference evidence="2" key="1">
    <citation type="submission" date="2023-03" db="EMBL/GenBank/DDBJ databases">
        <title>Massive genome expansion in bonnet fungi (Mycena s.s.) driven by repeated elements and novel gene families across ecological guilds.</title>
        <authorList>
            <consortium name="Lawrence Berkeley National Laboratory"/>
            <person name="Harder C.B."/>
            <person name="Miyauchi S."/>
            <person name="Viragh M."/>
            <person name="Kuo A."/>
            <person name="Thoen E."/>
            <person name="Andreopoulos B."/>
            <person name="Lu D."/>
            <person name="Skrede I."/>
            <person name="Drula E."/>
            <person name="Henrissat B."/>
            <person name="Morin E."/>
            <person name="Kohler A."/>
            <person name="Barry K."/>
            <person name="LaButti K."/>
            <person name="Morin E."/>
            <person name="Salamov A."/>
            <person name="Lipzen A."/>
            <person name="Mereny Z."/>
            <person name="Hegedus B."/>
            <person name="Baldrian P."/>
            <person name="Stursova M."/>
            <person name="Weitz H."/>
            <person name="Taylor A."/>
            <person name="Grigoriev I.V."/>
            <person name="Nagy L.G."/>
            <person name="Martin F."/>
            <person name="Kauserud H."/>
        </authorList>
    </citation>
    <scope>NUCLEOTIDE SEQUENCE</scope>
    <source>
        <strain evidence="2">CBHHK002</strain>
    </source>
</reference>
<feature type="region of interest" description="Disordered" evidence="1">
    <location>
        <begin position="113"/>
        <end position="161"/>
    </location>
</feature>